<dbReference type="RefSeq" id="WP_093844497.1">
    <property type="nucleotide sequence ID" value="NZ_FPAB01000016.1"/>
</dbReference>
<accession>A0A1I6WAB8</accession>
<evidence type="ECO:0000313" key="2">
    <source>
        <dbReference type="EMBL" id="SFT22943.1"/>
    </source>
</evidence>
<sequence length="164" mass="19389">MPEQPQDTERRLKNTEQLREIARNPDAFAALLQDYQRVLMDIRPLLEVLRDETRLYCRGVHVEGDRGYHPRQRSRQVEAPLNHALKLINRLLSDLEKSAHRRRAHDEKVEETARTRREKELERARKKRQKLAAVPQRETPRVEPAQEQQYSEPTSLSDLGRRSA</sequence>
<evidence type="ECO:0000256" key="1">
    <source>
        <dbReference type="SAM" id="MobiDB-lite"/>
    </source>
</evidence>
<feature type="compositionally biased region" description="Basic and acidic residues" evidence="1">
    <location>
        <begin position="96"/>
        <end position="123"/>
    </location>
</feature>
<feature type="compositionally biased region" description="Polar residues" evidence="1">
    <location>
        <begin position="146"/>
        <end position="157"/>
    </location>
</feature>
<proteinExistence type="predicted"/>
<dbReference type="STRING" id="1176198.SAMN05444716_11611"/>
<protein>
    <submittedName>
        <fullName evidence="2">Uncharacterized protein</fullName>
    </submittedName>
</protein>
<dbReference type="AlphaFoldDB" id="A0A1I6WAB8"/>
<dbReference type="EMBL" id="FPAB01000016">
    <property type="protein sequence ID" value="SFT22943.1"/>
    <property type="molecule type" value="Genomic_DNA"/>
</dbReference>
<reference evidence="3" key="1">
    <citation type="submission" date="2016-10" db="EMBL/GenBank/DDBJ databases">
        <authorList>
            <person name="Varghese N."/>
            <person name="Submissions S."/>
        </authorList>
    </citation>
    <scope>NUCLEOTIDE SEQUENCE [LARGE SCALE GENOMIC DNA]</scope>
    <source>
        <strain evidence="3">CGMCC 4.7047</strain>
    </source>
</reference>
<organism evidence="2 3">
    <name type="scientific">Streptomyces harbinensis</name>
    <dbReference type="NCBI Taxonomy" id="1176198"/>
    <lineage>
        <taxon>Bacteria</taxon>
        <taxon>Bacillati</taxon>
        <taxon>Actinomycetota</taxon>
        <taxon>Actinomycetes</taxon>
        <taxon>Kitasatosporales</taxon>
        <taxon>Streptomycetaceae</taxon>
        <taxon>Streptomyces</taxon>
    </lineage>
</organism>
<gene>
    <name evidence="2" type="ORF">SAMN05444716_11611</name>
</gene>
<dbReference type="Proteomes" id="UP000198873">
    <property type="component" value="Unassembled WGS sequence"/>
</dbReference>
<feature type="region of interest" description="Disordered" evidence="1">
    <location>
        <begin position="96"/>
        <end position="164"/>
    </location>
</feature>
<evidence type="ECO:0000313" key="3">
    <source>
        <dbReference type="Proteomes" id="UP000198873"/>
    </source>
</evidence>
<keyword evidence="3" id="KW-1185">Reference proteome</keyword>
<name>A0A1I6WAB8_9ACTN</name>